<gene>
    <name evidence="10" type="ORF">FSB_LOCUS61829</name>
</gene>
<dbReference type="InterPro" id="IPR001915">
    <property type="entry name" value="Peptidase_M48"/>
</dbReference>
<evidence type="ECO:0000256" key="6">
    <source>
        <dbReference type="RuleBase" id="RU003983"/>
    </source>
</evidence>
<dbReference type="PANTHER" id="PTHR22726">
    <property type="entry name" value="METALLOENDOPEPTIDASE OMA1"/>
    <property type="match status" value="1"/>
</dbReference>
<sequence>MGGRMAFKHHFSLLPWRGARGAEGRHFQGRITFPKLNHYTKSWSSSLTIRHGKCPEEDNPPQHQPKPRKVEESWSSTPPSGPRRVVQRSTANSVTKKRSAAAPAAANDEEGDEEDEARLKRPRNLPWPPKSVPAELTSKAPEIQSQQAVHGTLPVVNGSLPTLKSLKFHDYCVPLICSSFLASHRRSQVHHAQSLDPRHWGLLHTLNTDAELAAVIGHELGHAVARHIAEAIVRLIWILTFLIFLLFSDTHFPSKICVHFMKFISRRREAEADYIGLMLMASAGYNPRVAPKLFKKKIGGEGGINSTHPSGSKRAKLLKKPKVMNKALAMYEEVKAGEGVRSFV</sequence>
<feature type="region of interest" description="Disordered" evidence="7">
    <location>
        <begin position="50"/>
        <end position="134"/>
    </location>
</feature>
<evidence type="ECO:0000256" key="8">
    <source>
        <dbReference type="SAM" id="Phobius"/>
    </source>
</evidence>
<reference evidence="10" key="1">
    <citation type="submission" date="2018-02" db="EMBL/GenBank/DDBJ databases">
        <authorList>
            <person name="Cohen D.B."/>
            <person name="Kent A.D."/>
        </authorList>
    </citation>
    <scope>NUCLEOTIDE SEQUENCE</scope>
</reference>
<dbReference type="Pfam" id="PF01435">
    <property type="entry name" value="Peptidase_M48"/>
    <property type="match status" value="1"/>
</dbReference>
<dbReference type="EMBL" id="OIVN01006481">
    <property type="protein sequence ID" value="SPD33947.1"/>
    <property type="molecule type" value="Genomic_DNA"/>
</dbReference>
<keyword evidence="8" id="KW-1133">Transmembrane helix</keyword>
<dbReference type="AlphaFoldDB" id="A0A2N9J9C5"/>
<dbReference type="GO" id="GO:0004222">
    <property type="term" value="F:metalloendopeptidase activity"/>
    <property type="evidence" value="ECO:0007669"/>
    <property type="project" value="InterPro"/>
</dbReference>
<feature type="domain" description="Peptidase M48" evidence="9">
    <location>
        <begin position="201"/>
        <end position="321"/>
    </location>
</feature>
<keyword evidence="4 6" id="KW-0862">Zinc</keyword>
<comment type="similarity">
    <text evidence="6">Belongs to the peptidase M48 family.</text>
</comment>
<keyword evidence="3 6" id="KW-0378">Hydrolase</keyword>
<dbReference type="Gene3D" id="3.30.2010.10">
    <property type="entry name" value="Metalloproteases ('zincins'), catalytic domain"/>
    <property type="match status" value="1"/>
</dbReference>
<proteinExistence type="inferred from homology"/>
<organism evidence="10">
    <name type="scientific">Fagus sylvatica</name>
    <name type="common">Beechnut</name>
    <dbReference type="NCBI Taxonomy" id="28930"/>
    <lineage>
        <taxon>Eukaryota</taxon>
        <taxon>Viridiplantae</taxon>
        <taxon>Streptophyta</taxon>
        <taxon>Embryophyta</taxon>
        <taxon>Tracheophyta</taxon>
        <taxon>Spermatophyta</taxon>
        <taxon>Magnoliopsida</taxon>
        <taxon>eudicotyledons</taxon>
        <taxon>Gunneridae</taxon>
        <taxon>Pentapetalae</taxon>
        <taxon>rosids</taxon>
        <taxon>fabids</taxon>
        <taxon>Fagales</taxon>
        <taxon>Fagaceae</taxon>
        <taxon>Fagus</taxon>
    </lineage>
</organism>
<dbReference type="GO" id="GO:0046872">
    <property type="term" value="F:metal ion binding"/>
    <property type="evidence" value="ECO:0007669"/>
    <property type="project" value="UniProtKB-KW"/>
</dbReference>
<keyword evidence="8" id="KW-0472">Membrane</keyword>
<evidence type="ECO:0000259" key="9">
    <source>
        <dbReference type="Pfam" id="PF01435"/>
    </source>
</evidence>
<evidence type="ECO:0000256" key="7">
    <source>
        <dbReference type="SAM" id="MobiDB-lite"/>
    </source>
</evidence>
<evidence type="ECO:0000256" key="4">
    <source>
        <dbReference type="ARBA" id="ARBA00022833"/>
    </source>
</evidence>
<feature type="transmembrane region" description="Helical" evidence="8">
    <location>
        <begin position="231"/>
        <end position="248"/>
    </location>
</feature>
<evidence type="ECO:0000256" key="1">
    <source>
        <dbReference type="ARBA" id="ARBA00022670"/>
    </source>
</evidence>
<evidence type="ECO:0000313" key="10">
    <source>
        <dbReference type="EMBL" id="SPD33947.1"/>
    </source>
</evidence>
<feature type="compositionally biased region" description="Acidic residues" evidence="7">
    <location>
        <begin position="107"/>
        <end position="116"/>
    </location>
</feature>
<keyword evidence="2" id="KW-0479">Metal-binding</keyword>
<dbReference type="PANTHER" id="PTHR22726:SF1">
    <property type="entry name" value="METALLOENDOPEPTIDASE OMA1, MITOCHONDRIAL"/>
    <property type="match status" value="1"/>
</dbReference>
<evidence type="ECO:0000256" key="5">
    <source>
        <dbReference type="ARBA" id="ARBA00023049"/>
    </source>
</evidence>
<keyword evidence="1 6" id="KW-0645">Protease</keyword>
<keyword evidence="8" id="KW-0812">Transmembrane</keyword>
<dbReference type="GO" id="GO:0016020">
    <property type="term" value="C:membrane"/>
    <property type="evidence" value="ECO:0007669"/>
    <property type="project" value="TreeGrafter"/>
</dbReference>
<keyword evidence="5 6" id="KW-0482">Metalloprotease</keyword>
<name>A0A2N9J9C5_FAGSY</name>
<accession>A0A2N9J9C5</accession>
<comment type="cofactor">
    <cofactor evidence="6">
        <name>Zn(2+)</name>
        <dbReference type="ChEBI" id="CHEBI:29105"/>
    </cofactor>
    <text evidence="6">Binds 1 zinc ion per subunit.</text>
</comment>
<evidence type="ECO:0000256" key="2">
    <source>
        <dbReference type="ARBA" id="ARBA00022723"/>
    </source>
</evidence>
<evidence type="ECO:0000256" key="3">
    <source>
        <dbReference type="ARBA" id="ARBA00022801"/>
    </source>
</evidence>
<dbReference type="InterPro" id="IPR051156">
    <property type="entry name" value="Mito/Outer_Membr_Metalloprot"/>
</dbReference>
<dbReference type="GO" id="GO:0051603">
    <property type="term" value="P:proteolysis involved in protein catabolic process"/>
    <property type="evidence" value="ECO:0007669"/>
    <property type="project" value="TreeGrafter"/>
</dbReference>
<protein>
    <recommendedName>
        <fullName evidence="9">Peptidase M48 domain-containing protein</fullName>
    </recommendedName>
</protein>